<accession>A0ABY5WMD5</accession>
<dbReference type="Proteomes" id="UP001058514">
    <property type="component" value="Chromosome"/>
</dbReference>
<dbReference type="InterPro" id="IPR035901">
    <property type="entry name" value="GIY-YIG_endonuc_sf"/>
</dbReference>
<keyword evidence="3" id="KW-1185">Reference proteome</keyword>
<proteinExistence type="predicted"/>
<dbReference type="InterPro" id="IPR000305">
    <property type="entry name" value="GIY-YIG_endonuc"/>
</dbReference>
<dbReference type="RefSeq" id="WP_259965335.1">
    <property type="nucleotide sequence ID" value="NZ_CP081031.1"/>
</dbReference>
<dbReference type="Gene3D" id="3.40.1440.10">
    <property type="entry name" value="GIY-YIG endonuclease"/>
    <property type="match status" value="1"/>
</dbReference>
<evidence type="ECO:0000313" key="2">
    <source>
        <dbReference type="EMBL" id="UWQ42676.1"/>
    </source>
</evidence>
<sequence>MSSADFDSFCLRAKENFDALLNQEIYQMSARPKGLDIPAIYVFYEDKNPVYVGRTNKLSQRLQAHVNLSHNSASFALKRTRMRHEEIRRATYKKILSRSDIVNHSIYGATFSEEIQKIKGMGFRFLKVENHIEQYLTELYVTMALDLSTDGFDNS</sequence>
<dbReference type="Pfam" id="PF01541">
    <property type="entry name" value="GIY-YIG"/>
    <property type="match status" value="1"/>
</dbReference>
<feature type="domain" description="GIY-YIG" evidence="1">
    <location>
        <begin position="39"/>
        <end position="89"/>
    </location>
</feature>
<protein>
    <submittedName>
        <fullName evidence="2">GIY-YIG nuclease family protein</fullName>
    </submittedName>
</protein>
<evidence type="ECO:0000313" key="3">
    <source>
        <dbReference type="Proteomes" id="UP001058514"/>
    </source>
</evidence>
<reference evidence="2" key="1">
    <citation type="submission" date="2021-08" db="EMBL/GenBank/DDBJ databases">
        <authorList>
            <person name="Nwanade C."/>
            <person name="Wang M."/>
            <person name="Masoudi A."/>
            <person name="Yu Z."/>
            <person name="Liu J."/>
        </authorList>
    </citation>
    <scope>NUCLEOTIDE SEQUENCE</scope>
    <source>
        <strain evidence="2">S166</strain>
    </source>
</reference>
<organism evidence="2 3">
    <name type="scientific">Leisingera aquaemixtae</name>
    <dbReference type="NCBI Taxonomy" id="1396826"/>
    <lineage>
        <taxon>Bacteria</taxon>
        <taxon>Pseudomonadati</taxon>
        <taxon>Pseudomonadota</taxon>
        <taxon>Alphaproteobacteria</taxon>
        <taxon>Rhodobacterales</taxon>
        <taxon>Roseobacteraceae</taxon>
        <taxon>Leisingera</taxon>
    </lineage>
</organism>
<name>A0ABY5WMD5_9RHOB</name>
<gene>
    <name evidence="2" type="ORF">K3718_06190</name>
</gene>
<dbReference type="EMBL" id="CP081051">
    <property type="protein sequence ID" value="UWQ42676.1"/>
    <property type="molecule type" value="Genomic_DNA"/>
</dbReference>
<evidence type="ECO:0000259" key="1">
    <source>
        <dbReference type="Pfam" id="PF01541"/>
    </source>
</evidence>